<dbReference type="Proteomes" id="UP000620559">
    <property type="component" value="Unassembled WGS sequence"/>
</dbReference>
<reference evidence="1" key="1">
    <citation type="submission" date="2020-10" db="EMBL/GenBank/DDBJ databases">
        <authorList>
            <person name="Castelo-Branco R."/>
            <person name="Eusebio N."/>
            <person name="Adriana R."/>
            <person name="Vieira A."/>
            <person name="Brugerolle De Fraissinette N."/>
            <person name="Rezende De Castro R."/>
            <person name="Schneider M.P."/>
            <person name="Vasconcelos V."/>
            <person name="Leao P.N."/>
        </authorList>
    </citation>
    <scope>NUCLEOTIDE SEQUENCE</scope>
    <source>
        <strain evidence="1">LEGE 06105</strain>
    </source>
</reference>
<dbReference type="AlphaFoldDB" id="A0A8J7K249"/>
<name>A0A8J7K249_9CYAN</name>
<comment type="caution">
    <text evidence="1">The sequence shown here is derived from an EMBL/GenBank/DDBJ whole genome shotgun (WGS) entry which is preliminary data.</text>
</comment>
<dbReference type="EMBL" id="JADEWL010000038">
    <property type="protein sequence ID" value="MBE9213652.1"/>
    <property type="molecule type" value="Genomic_DNA"/>
</dbReference>
<proteinExistence type="predicted"/>
<evidence type="ECO:0000313" key="1">
    <source>
        <dbReference type="EMBL" id="MBE9213652.1"/>
    </source>
</evidence>
<protein>
    <submittedName>
        <fullName evidence="1">Uncharacterized protein</fullName>
    </submittedName>
</protein>
<keyword evidence="2" id="KW-1185">Reference proteome</keyword>
<organism evidence="1 2">
    <name type="scientific">Plectonema cf. radiosum LEGE 06105</name>
    <dbReference type="NCBI Taxonomy" id="945769"/>
    <lineage>
        <taxon>Bacteria</taxon>
        <taxon>Bacillati</taxon>
        <taxon>Cyanobacteriota</taxon>
        <taxon>Cyanophyceae</taxon>
        <taxon>Oscillatoriophycideae</taxon>
        <taxon>Oscillatoriales</taxon>
        <taxon>Microcoleaceae</taxon>
        <taxon>Plectonema</taxon>
    </lineage>
</organism>
<gene>
    <name evidence="1" type="ORF">IQ247_13420</name>
</gene>
<sequence length="52" mass="5871">MTQKRIVLNPKHTDKAQKILAQTGIDNCSQLFSILLVNFGDDLIKRLKGDCQ</sequence>
<evidence type="ECO:0000313" key="2">
    <source>
        <dbReference type="Proteomes" id="UP000620559"/>
    </source>
</evidence>
<dbReference type="RefSeq" id="WP_193920757.1">
    <property type="nucleotide sequence ID" value="NZ_JADEWL010000038.1"/>
</dbReference>
<accession>A0A8J7K249</accession>